<dbReference type="RefSeq" id="WP_024204619.1">
    <property type="nucleotide sequence ID" value="NZ_JAEIMK010000033.1"/>
</dbReference>
<protein>
    <submittedName>
        <fullName evidence="1">Uncharacterized protein</fullName>
    </submittedName>
</protein>
<organism evidence="1 2">
    <name type="scientific">Escherichia coli</name>
    <dbReference type="NCBI Taxonomy" id="562"/>
    <lineage>
        <taxon>Bacteria</taxon>
        <taxon>Pseudomonadati</taxon>
        <taxon>Pseudomonadota</taxon>
        <taxon>Gammaproteobacteria</taxon>
        <taxon>Enterobacterales</taxon>
        <taxon>Enterobacteriaceae</taxon>
        <taxon>Escherichia</taxon>
    </lineage>
</organism>
<gene>
    <name evidence="1" type="ORF">CV83915_3p0043</name>
</gene>
<dbReference type="Proteomes" id="UP000236551">
    <property type="component" value="Plasmid pCV839-15-p3"/>
</dbReference>
<evidence type="ECO:0000313" key="1">
    <source>
        <dbReference type="EMBL" id="ATZ30341.1"/>
    </source>
</evidence>
<dbReference type="AlphaFoldDB" id="A0A2H4TLA9"/>
<accession>A0A2H4TLA9</accession>
<evidence type="ECO:0000313" key="2">
    <source>
        <dbReference type="Proteomes" id="UP000236551"/>
    </source>
</evidence>
<name>A0A2H4TLA9_ECOLX</name>
<geneLocation type="plasmid" evidence="2">
    <name>pcv839-15-p3</name>
</geneLocation>
<proteinExistence type="predicted"/>
<reference evidence="1 2" key="1">
    <citation type="submission" date="2017-11" db="EMBL/GenBank/DDBJ databases">
        <title>Escherichia coli CV839-15 Genome sequencing and assembly.</title>
        <authorList>
            <person name="Li Z."/>
            <person name="Song N."/>
            <person name="Li W."/>
            <person name="Philip H.R."/>
            <person name="Bu Z."/>
            <person name="Siguo L."/>
        </authorList>
    </citation>
    <scope>NUCLEOTIDE SEQUENCE [LARGE SCALE GENOMIC DNA]</scope>
    <source>
        <strain evidence="1 2">CV839-15</strain>
        <plasmid evidence="2">Plasmid pcv839-15-p3</plasmid>
    </source>
</reference>
<dbReference type="EMBL" id="CP024977">
    <property type="protein sequence ID" value="ATZ30341.1"/>
    <property type="molecule type" value="Genomic_DNA"/>
</dbReference>
<keyword evidence="1" id="KW-0614">Plasmid</keyword>
<sequence length="114" mass="11788">MNFICHCSDFNHAGWLVGWLAGWLVSLCGELSVGDNTPPVPCLVSLTPGDFPDGNRGCHASHRASCAVSARPLRGSGFPSQAVATSLAASVNGCAALARRYLRFPHPGGKAAGL</sequence>